<evidence type="ECO:0000313" key="1">
    <source>
        <dbReference type="EMBL" id="PRQ19727.1"/>
    </source>
</evidence>
<sequence length="47" mass="5323">MACFLSLWSNFMVEKAKLDDGLSDLLGELKDMAFDGLFRILFGFGLF</sequence>
<comment type="caution">
    <text evidence="1">The sequence shown here is derived from an EMBL/GenBank/DDBJ whole genome shotgun (WGS) entry which is preliminary data.</text>
</comment>
<dbReference type="EMBL" id="PDCK01000045">
    <property type="protein sequence ID" value="PRQ19727.1"/>
    <property type="molecule type" value="Genomic_DNA"/>
</dbReference>
<dbReference type="AlphaFoldDB" id="A0A2P6PCR6"/>
<keyword evidence="2" id="KW-1185">Reference proteome</keyword>
<accession>A0A2P6PCR6</accession>
<gene>
    <name evidence="1" type="ORF">RchiOBHm_Chr7g0220371</name>
</gene>
<organism evidence="1 2">
    <name type="scientific">Rosa chinensis</name>
    <name type="common">China rose</name>
    <dbReference type="NCBI Taxonomy" id="74649"/>
    <lineage>
        <taxon>Eukaryota</taxon>
        <taxon>Viridiplantae</taxon>
        <taxon>Streptophyta</taxon>
        <taxon>Embryophyta</taxon>
        <taxon>Tracheophyta</taxon>
        <taxon>Spermatophyta</taxon>
        <taxon>Magnoliopsida</taxon>
        <taxon>eudicotyledons</taxon>
        <taxon>Gunneridae</taxon>
        <taxon>Pentapetalae</taxon>
        <taxon>rosids</taxon>
        <taxon>fabids</taxon>
        <taxon>Rosales</taxon>
        <taxon>Rosaceae</taxon>
        <taxon>Rosoideae</taxon>
        <taxon>Rosoideae incertae sedis</taxon>
        <taxon>Rosa</taxon>
    </lineage>
</organism>
<proteinExistence type="predicted"/>
<evidence type="ECO:0000313" key="2">
    <source>
        <dbReference type="Proteomes" id="UP000238479"/>
    </source>
</evidence>
<name>A0A2P6PCR6_ROSCH</name>
<dbReference type="Gramene" id="PRQ19727">
    <property type="protein sequence ID" value="PRQ19727"/>
    <property type="gene ID" value="RchiOBHm_Chr7g0220371"/>
</dbReference>
<reference evidence="1 2" key="1">
    <citation type="journal article" date="2018" name="Nat. Genet.">
        <title>The Rosa genome provides new insights in the design of modern roses.</title>
        <authorList>
            <person name="Bendahmane M."/>
        </authorList>
    </citation>
    <scope>NUCLEOTIDE SEQUENCE [LARGE SCALE GENOMIC DNA]</scope>
    <source>
        <strain evidence="2">cv. Old Blush</strain>
    </source>
</reference>
<protein>
    <submittedName>
        <fullName evidence="1">Uncharacterized protein</fullName>
    </submittedName>
</protein>
<dbReference type="Proteomes" id="UP000238479">
    <property type="component" value="Chromosome 7"/>
</dbReference>